<keyword evidence="2" id="KW-1185">Reference proteome</keyword>
<dbReference type="AlphaFoldDB" id="A0A0S4J0E2"/>
<sequence length="74" mass="8448">MLQHCSFDINDYSAQTFLGRMEAEVLVTPPSYFVVKSRPYRFKGAVIVEVEYVEAAPLSYLSIGCAIRLRVTWN</sequence>
<name>A0A0S4J0E2_BODSA</name>
<evidence type="ECO:0000313" key="2">
    <source>
        <dbReference type="Proteomes" id="UP000051952"/>
    </source>
</evidence>
<dbReference type="VEuPathDB" id="TriTrypDB:BSAL_75465"/>
<organism evidence="1 2">
    <name type="scientific">Bodo saltans</name>
    <name type="common">Flagellated protozoan</name>
    <dbReference type="NCBI Taxonomy" id="75058"/>
    <lineage>
        <taxon>Eukaryota</taxon>
        <taxon>Discoba</taxon>
        <taxon>Euglenozoa</taxon>
        <taxon>Kinetoplastea</taxon>
        <taxon>Metakinetoplastina</taxon>
        <taxon>Eubodonida</taxon>
        <taxon>Bodonidae</taxon>
        <taxon>Bodo</taxon>
    </lineage>
</organism>
<accession>A0A0S4J0E2</accession>
<reference evidence="2" key="1">
    <citation type="submission" date="2015-09" db="EMBL/GenBank/DDBJ databases">
        <authorList>
            <consortium name="Pathogen Informatics"/>
        </authorList>
    </citation>
    <scope>NUCLEOTIDE SEQUENCE [LARGE SCALE GENOMIC DNA]</scope>
    <source>
        <strain evidence="2">Lake Konstanz</strain>
    </source>
</reference>
<gene>
    <name evidence="1" type="ORF">BSAL_75465</name>
</gene>
<evidence type="ECO:0000313" key="1">
    <source>
        <dbReference type="EMBL" id="CUG18439.1"/>
    </source>
</evidence>
<proteinExistence type="predicted"/>
<dbReference type="Proteomes" id="UP000051952">
    <property type="component" value="Unassembled WGS sequence"/>
</dbReference>
<protein>
    <submittedName>
        <fullName evidence="1">Uncharacterized protein</fullName>
    </submittedName>
</protein>
<dbReference type="EMBL" id="CYKH01000691">
    <property type="protein sequence ID" value="CUG18439.1"/>
    <property type="molecule type" value="Genomic_DNA"/>
</dbReference>